<dbReference type="RefSeq" id="WP_317942324.1">
    <property type="nucleotide sequence ID" value="NZ_JAUBDI010000002.1"/>
</dbReference>
<keyword evidence="8" id="KW-1185">Reference proteome</keyword>
<accession>A0ABU4G5G3</accession>
<proteinExistence type="inferred from homology"/>
<evidence type="ECO:0000256" key="1">
    <source>
        <dbReference type="ARBA" id="ARBA00004141"/>
    </source>
</evidence>
<keyword evidence="3 6" id="KW-1133">Transmembrane helix</keyword>
<evidence type="ECO:0000256" key="3">
    <source>
        <dbReference type="ARBA" id="ARBA00022989"/>
    </source>
</evidence>
<feature type="transmembrane region" description="Helical" evidence="6">
    <location>
        <begin position="12"/>
        <end position="36"/>
    </location>
</feature>
<evidence type="ECO:0000256" key="5">
    <source>
        <dbReference type="ARBA" id="ARBA00023600"/>
    </source>
</evidence>
<dbReference type="Pfam" id="PF05105">
    <property type="entry name" value="Phage_holin_4_1"/>
    <property type="match status" value="1"/>
</dbReference>
<feature type="transmembrane region" description="Helical" evidence="6">
    <location>
        <begin position="56"/>
        <end position="79"/>
    </location>
</feature>
<evidence type="ECO:0000256" key="2">
    <source>
        <dbReference type="ARBA" id="ARBA00022692"/>
    </source>
</evidence>
<dbReference type="EMBL" id="JAUBDI010000002">
    <property type="protein sequence ID" value="MDW0112199.1"/>
    <property type="molecule type" value="Genomic_DNA"/>
</dbReference>
<sequence length="176" mass="19583">MEMTGIKGIGALVISFIIYLIDVVNEAVVVLVFFMLLDVVTGLMRSWITKSWDSTIGFAGVVKKIGVFIMIGMAAAVEYMVMSVGQDPNSLIILGVTSFFIVNEGLSVLENCAQMGLPIPAVLFNALEKMHRDPSGKDHRLARHPMLDRIDKKELLKENEALHHQLAKREEKKDEN</sequence>
<evidence type="ECO:0000313" key="8">
    <source>
        <dbReference type="Proteomes" id="UP001282284"/>
    </source>
</evidence>
<keyword evidence="2 6" id="KW-0812">Transmembrane</keyword>
<dbReference type="Proteomes" id="UP001282284">
    <property type="component" value="Unassembled WGS sequence"/>
</dbReference>
<dbReference type="InterPro" id="IPR006480">
    <property type="entry name" value="Phage_holin_4_1"/>
</dbReference>
<keyword evidence="4 6" id="KW-0472">Membrane</keyword>
<comment type="similarity">
    <text evidence="5">Belongs to the bacteriophage holin family. Cp-1 holin subfamily.</text>
</comment>
<name>A0ABU4G5G3_9BACL</name>
<reference evidence="7 8" key="1">
    <citation type="submission" date="2023-06" db="EMBL/GenBank/DDBJ databases">
        <title>Sporosarcina sp. nov., isolated from Korean traditional fermented seafood 'Jeotgal'.</title>
        <authorList>
            <person name="Yang A.I."/>
            <person name="Shin N.-R."/>
        </authorList>
    </citation>
    <scope>NUCLEOTIDE SEQUENCE [LARGE SCALE GENOMIC DNA]</scope>
    <source>
        <strain evidence="7 8">KCTC13119</strain>
    </source>
</reference>
<gene>
    <name evidence="7" type="ORF">QT711_03315</name>
</gene>
<evidence type="ECO:0000313" key="7">
    <source>
        <dbReference type="EMBL" id="MDW0112199.1"/>
    </source>
</evidence>
<comment type="subcellular location">
    <subcellularLocation>
        <location evidence="1">Membrane</location>
        <topology evidence="1">Multi-pass membrane protein</topology>
    </subcellularLocation>
</comment>
<comment type="caution">
    <text evidence="7">The sequence shown here is derived from an EMBL/GenBank/DDBJ whole genome shotgun (WGS) entry which is preliminary data.</text>
</comment>
<evidence type="ECO:0000256" key="4">
    <source>
        <dbReference type="ARBA" id="ARBA00023136"/>
    </source>
</evidence>
<organism evidence="7 8">
    <name type="scientific">Sporosarcina saromensis</name>
    <dbReference type="NCBI Taxonomy" id="359365"/>
    <lineage>
        <taxon>Bacteria</taxon>
        <taxon>Bacillati</taxon>
        <taxon>Bacillota</taxon>
        <taxon>Bacilli</taxon>
        <taxon>Bacillales</taxon>
        <taxon>Caryophanaceae</taxon>
        <taxon>Sporosarcina</taxon>
    </lineage>
</organism>
<protein>
    <submittedName>
        <fullName evidence="7">Phage holin family protein</fullName>
    </submittedName>
</protein>
<dbReference type="NCBIfam" id="TIGR01593">
    <property type="entry name" value="holin_tox_secr"/>
    <property type="match status" value="1"/>
</dbReference>
<evidence type="ECO:0000256" key="6">
    <source>
        <dbReference type="SAM" id="Phobius"/>
    </source>
</evidence>